<dbReference type="SUPFAM" id="SSF81383">
    <property type="entry name" value="F-box domain"/>
    <property type="match status" value="1"/>
</dbReference>
<dbReference type="STRING" id="56857.A0A200RAC4"/>
<dbReference type="InParanoid" id="A0A200RAC4"/>
<feature type="compositionally biased region" description="Acidic residues" evidence="1">
    <location>
        <begin position="19"/>
        <end position="40"/>
    </location>
</feature>
<dbReference type="NCBIfam" id="TIGR01640">
    <property type="entry name" value="F_box_assoc_1"/>
    <property type="match status" value="1"/>
</dbReference>
<evidence type="ECO:0000313" key="3">
    <source>
        <dbReference type="EMBL" id="OVA19665.1"/>
    </source>
</evidence>
<dbReference type="InterPro" id="IPR001810">
    <property type="entry name" value="F-box_dom"/>
</dbReference>
<organism evidence="3 4">
    <name type="scientific">Macleaya cordata</name>
    <name type="common">Five-seeded plume-poppy</name>
    <name type="synonym">Bocconia cordata</name>
    <dbReference type="NCBI Taxonomy" id="56857"/>
    <lineage>
        <taxon>Eukaryota</taxon>
        <taxon>Viridiplantae</taxon>
        <taxon>Streptophyta</taxon>
        <taxon>Embryophyta</taxon>
        <taxon>Tracheophyta</taxon>
        <taxon>Spermatophyta</taxon>
        <taxon>Magnoliopsida</taxon>
        <taxon>Ranunculales</taxon>
        <taxon>Papaveraceae</taxon>
        <taxon>Papaveroideae</taxon>
        <taxon>Macleaya</taxon>
    </lineage>
</organism>
<dbReference type="InterPro" id="IPR050796">
    <property type="entry name" value="SCF_F-box_component"/>
</dbReference>
<dbReference type="PANTHER" id="PTHR31672">
    <property type="entry name" value="BNACNNG10540D PROTEIN"/>
    <property type="match status" value="1"/>
</dbReference>
<evidence type="ECO:0000259" key="2">
    <source>
        <dbReference type="PROSITE" id="PS50181"/>
    </source>
</evidence>
<dbReference type="Pfam" id="PF08268">
    <property type="entry name" value="FBA_3"/>
    <property type="match status" value="1"/>
</dbReference>
<dbReference type="Gene3D" id="1.20.1280.50">
    <property type="match status" value="1"/>
</dbReference>
<dbReference type="EMBL" id="MVGT01000182">
    <property type="protein sequence ID" value="OVA19665.1"/>
    <property type="molecule type" value="Genomic_DNA"/>
</dbReference>
<dbReference type="SMART" id="SM00256">
    <property type="entry name" value="FBOX"/>
    <property type="match status" value="1"/>
</dbReference>
<feature type="domain" description="F-box" evidence="2">
    <location>
        <begin position="83"/>
        <end position="133"/>
    </location>
</feature>
<dbReference type="OMA" id="CVAHENV"/>
<dbReference type="OrthoDB" id="665134at2759"/>
<sequence>MEGGLLEEEKLIGGGEKTLEEEEEEEDEEKDDEEDEYDDEYDDEEMWLGFIERNYAQHHRHQRAVKIRKDEFDSKMEFFLWTEEKLLPLPREITLDILSRLPLDSILDCRLVCRTWRYLIILTSFADLHLRRRRHCGGLLLPPSPQHEYHYPSNADVGKVGFLFLTMEKYSHLYYGEYSEDENGGNRSYMTIDKINLSPFKKRPNTVAIVGSCNGLICSSIPCPFRIDDPIHIFNPITREFLYLPRFDIPYKYRKTIVNKRSYTDFYMVSGFGYHPSTDLYKIVRIFYCGEQQPTVGQVQVYTLGSYCGWRNKGEITYSLFRRSNGPSRGVLAEGALHWLDYKEWDIIAFDLAEEEFSLLPSPPCFSPSGSNNFQLQVLGGCLCVAHENVGESFDIWSFKKKTGEWESMFKITFRKGKPIDVHWPIVLTMSGELLLRYNSKHLVRYNPRTATLKKIADLTTGLASESFSLLLVEAIPHIHSFVSLKALEAKSKKRRRSEDDSD</sequence>
<protein>
    <submittedName>
        <fullName evidence="3">F-box domain</fullName>
    </submittedName>
</protein>
<dbReference type="Pfam" id="PF12937">
    <property type="entry name" value="F-box-like"/>
    <property type="match status" value="1"/>
</dbReference>
<accession>A0A200RAC4</accession>
<dbReference type="InterPro" id="IPR036047">
    <property type="entry name" value="F-box-like_dom_sf"/>
</dbReference>
<dbReference type="PROSITE" id="PS50181">
    <property type="entry name" value="FBOX"/>
    <property type="match status" value="1"/>
</dbReference>
<feature type="region of interest" description="Disordered" evidence="1">
    <location>
        <begin position="1"/>
        <end position="40"/>
    </location>
</feature>
<dbReference type="AlphaFoldDB" id="A0A200RAC4"/>
<dbReference type="InterPro" id="IPR017451">
    <property type="entry name" value="F-box-assoc_interact_dom"/>
</dbReference>
<evidence type="ECO:0000313" key="4">
    <source>
        <dbReference type="Proteomes" id="UP000195402"/>
    </source>
</evidence>
<proteinExistence type="predicted"/>
<dbReference type="InterPro" id="IPR011043">
    <property type="entry name" value="Gal_Oxase/kelch_b-propeller"/>
</dbReference>
<dbReference type="SUPFAM" id="SSF50965">
    <property type="entry name" value="Galactose oxidase, central domain"/>
    <property type="match status" value="1"/>
</dbReference>
<evidence type="ECO:0000256" key="1">
    <source>
        <dbReference type="SAM" id="MobiDB-lite"/>
    </source>
</evidence>
<name>A0A200RAC4_MACCD</name>
<dbReference type="Proteomes" id="UP000195402">
    <property type="component" value="Unassembled WGS sequence"/>
</dbReference>
<dbReference type="PANTHER" id="PTHR31672:SF13">
    <property type="entry name" value="F-BOX PROTEIN CPR30-LIKE"/>
    <property type="match status" value="1"/>
</dbReference>
<comment type="caution">
    <text evidence="3">The sequence shown here is derived from an EMBL/GenBank/DDBJ whole genome shotgun (WGS) entry which is preliminary data.</text>
</comment>
<dbReference type="InterPro" id="IPR013187">
    <property type="entry name" value="F-box-assoc_dom_typ3"/>
</dbReference>
<keyword evidence="4" id="KW-1185">Reference proteome</keyword>
<reference evidence="3 4" key="1">
    <citation type="journal article" date="2017" name="Mol. Plant">
        <title>The Genome of Medicinal Plant Macleaya cordata Provides New Insights into Benzylisoquinoline Alkaloids Metabolism.</title>
        <authorList>
            <person name="Liu X."/>
            <person name="Liu Y."/>
            <person name="Huang P."/>
            <person name="Ma Y."/>
            <person name="Qing Z."/>
            <person name="Tang Q."/>
            <person name="Cao H."/>
            <person name="Cheng P."/>
            <person name="Zheng Y."/>
            <person name="Yuan Z."/>
            <person name="Zhou Y."/>
            <person name="Liu J."/>
            <person name="Tang Z."/>
            <person name="Zhuo Y."/>
            <person name="Zhang Y."/>
            <person name="Yu L."/>
            <person name="Huang J."/>
            <person name="Yang P."/>
            <person name="Peng Q."/>
            <person name="Zhang J."/>
            <person name="Jiang W."/>
            <person name="Zhang Z."/>
            <person name="Lin K."/>
            <person name="Ro D.K."/>
            <person name="Chen X."/>
            <person name="Xiong X."/>
            <person name="Shang Y."/>
            <person name="Huang S."/>
            <person name="Zeng J."/>
        </authorList>
    </citation>
    <scope>NUCLEOTIDE SEQUENCE [LARGE SCALE GENOMIC DNA]</scope>
    <source>
        <strain evidence="4">cv. BLH2017</strain>
        <tissue evidence="3">Root</tissue>
    </source>
</reference>
<gene>
    <name evidence="3" type="ORF">BVC80_8585g8</name>
</gene>